<dbReference type="Proteomes" id="UP000011087">
    <property type="component" value="Unassembled WGS sequence"/>
</dbReference>
<evidence type="ECO:0000256" key="1">
    <source>
        <dbReference type="SAM" id="MobiDB-lite"/>
    </source>
</evidence>
<dbReference type="PaxDb" id="55529-EKX41820"/>
<accession>L1J169</accession>
<evidence type="ECO:0000313" key="3">
    <source>
        <dbReference type="EnsemblProtists" id="EKX41820"/>
    </source>
</evidence>
<evidence type="ECO:0000313" key="4">
    <source>
        <dbReference type="Proteomes" id="UP000011087"/>
    </source>
</evidence>
<reference evidence="3" key="3">
    <citation type="submission" date="2015-06" db="UniProtKB">
        <authorList>
            <consortium name="EnsemblProtists"/>
        </authorList>
    </citation>
    <scope>IDENTIFICATION</scope>
</reference>
<name>L1J169_GUITC</name>
<dbReference type="KEGG" id="gtt:GUITHDRAFT_164310"/>
<dbReference type="OrthoDB" id="10628830at2759"/>
<dbReference type="AlphaFoldDB" id="L1J169"/>
<dbReference type="EnsemblProtists" id="EKX41820">
    <property type="protein sequence ID" value="EKX41820"/>
    <property type="gene ID" value="GUITHDRAFT_164310"/>
</dbReference>
<gene>
    <name evidence="2" type="ORF">GUITHDRAFT_164310</name>
</gene>
<feature type="region of interest" description="Disordered" evidence="1">
    <location>
        <begin position="214"/>
        <end position="233"/>
    </location>
</feature>
<reference evidence="4" key="2">
    <citation type="submission" date="2012-11" db="EMBL/GenBank/DDBJ databases">
        <authorList>
            <person name="Kuo A."/>
            <person name="Curtis B.A."/>
            <person name="Tanifuji G."/>
            <person name="Burki F."/>
            <person name="Gruber A."/>
            <person name="Irimia M."/>
            <person name="Maruyama S."/>
            <person name="Arias M.C."/>
            <person name="Ball S.G."/>
            <person name="Gile G.H."/>
            <person name="Hirakawa Y."/>
            <person name="Hopkins J.F."/>
            <person name="Rensing S.A."/>
            <person name="Schmutz J."/>
            <person name="Symeonidi A."/>
            <person name="Elias M."/>
            <person name="Eveleigh R.J."/>
            <person name="Herman E.K."/>
            <person name="Klute M.J."/>
            <person name="Nakayama T."/>
            <person name="Obornik M."/>
            <person name="Reyes-Prieto A."/>
            <person name="Armbrust E.V."/>
            <person name="Aves S.J."/>
            <person name="Beiko R.G."/>
            <person name="Coutinho P."/>
            <person name="Dacks J.B."/>
            <person name="Durnford D.G."/>
            <person name="Fast N.M."/>
            <person name="Green B.R."/>
            <person name="Grisdale C."/>
            <person name="Hempe F."/>
            <person name="Henrissat B."/>
            <person name="Hoppner M.P."/>
            <person name="Ishida K.-I."/>
            <person name="Kim E."/>
            <person name="Koreny L."/>
            <person name="Kroth P.G."/>
            <person name="Liu Y."/>
            <person name="Malik S.-B."/>
            <person name="Maier U.G."/>
            <person name="McRose D."/>
            <person name="Mock T."/>
            <person name="Neilson J.A."/>
            <person name="Onodera N.T."/>
            <person name="Poole A.M."/>
            <person name="Pritham E.J."/>
            <person name="Richards T.A."/>
            <person name="Rocap G."/>
            <person name="Roy S.W."/>
            <person name="Sarai C."/>
            <person name="Schaack S."/>
            <person name="Shirato S."/>
            <person name="Slamovits C.H."/>
            <person name="Spencer D.F."/>
            <person name="Suzuki S."/>
            <person name="Worden A.Z."/>
            <person name="Zauner S."/>
            <person name="Barry K."/>
            <person name="Bell C."/>
            <person name="Bharti A.K."/>
            <person name="Crow J.A."/>
            <person name="Grimwood J."/>
            <person name="Kramer R."/>
            <person name="Lindquist E."/>
            <person name="Lucas S."/>
            <person name="Salamov A."/>
            <person name="McFadden G.I."/>
            <person name="Lane C.E."/>
            <person name="Keeling P.J."/>
            <person name="Gray M.W."/>
            <person name="Grigoriev I.V."/>
            <person name="Archibald J.M."/>
        </authorList>
    </citation>
    <scope>NUCLEOTIDE SEQUENCE</scope>
    <source>
        <strain evidence="4">CCMP2712</strain>
    </source>
</reference>
<feature type="compositionally biased region" description="Basic residues" evidence="1">
    <location>
        <begin position="214"/>
        <end position="224"/>
    </location>
</feature>
<dbReference type="HOGENOM" id="CLU_800360_0_0_1"/>
<evidence type="ECO:0000313" key="2">
    <source>
        <dbReference type="EMBL" id="EKX41820.1"/>
    </source>
</evidence>
<dbReference type="GeneID" id="17298464"/>
<dbReference type="EMBL" id="JH993021">
    <property type="protein sequence ID" value="EKX41820.1"/>
    <property type="molecule type" value="Genomic_DNA"/>
</dbReference>
<dbReference type="RefSeq" id="XP_005828800.1">
    <property type="nucleotide sequence ID" value="XM_005828743.1"/>
</dbReference>
<protein>
    <submittedName>
        <fullName evidence="2 3">Uncharacterized protein</fullName>
    </submittedName>
</protein>
<reference evidence="2 4" key="1">
    <citation type="journal article" date="2012" name="Nature">
        <title>Algal genomes reveal evolutionary mosaicism and the fate of nucleomorphs.</title>
        <authorList>
            <consortium name="DOE Joint Genome Institute"/>
            <person name="Curtis B.A."/>
            <person name="Tanifuji G."/>
            <person name="Burki F."/>
            <person name="Gruber A."/>
            <person name="Irimia M."/>
            <person name="Maruyama S."/>
            <person name="Arias M.C."/>
            <person name="Ball S.G."/>
            <person name="Gile G.H."/>
            <person name="Hirakawa Y."/>
            <person name="Hopkins J.F."/>
            <person name="Kuo A."/>
            <person name="Rensing S.A."/>
            <person name="Schmutz J."/>
            <person name="Symeonidi A."/>
            <person name="Elias M."/>
            <person name="Eveleigh R.J."/>
            <person name="Herman E.K."/>
            <person name="Klute M.J."/>
            <person name="Nakayama T."/>
            <person name="Obornik M."/>
            <person name="Reyes-Prieto A."/>
            <person name="Armbrust E.V."/>
            <person name="Aves S.J."/>
            <person name="Beiko R.G."/>
            <person name="Coutinho P."/>
            <person name="Dacks J.B."/>
            <person name="Durnford D.G."/>
            <person name="Fast N.M."/>
            <person name="Green B.R."/>
            <person name="Grisdale C.J."/>
            <person name="Hempel F."/>
            <person name="Henrissat B."/>
            <person name="Hoppner M.P."/>
            <person name="Ishida K."/>
            <person name="Kim E."/>
            <person name="Koreny L."/>
            <person name="Kroth P.G."/>
            <person name="Liu Y."/>
            <person name="Malik S.B."/>
            <person name="Maier U.G."/>
            <person name="McRose D."/>
            <person name="Mock T."/>
            <person name="Neilson J.A."/>
            <person name="Onodera N.T."/>
            <person name="Poole A.M."/>
            <person name="Pritham E.J."/>
            <person name="Richards T.A."/>
            <person name="Rocap G."/>
            <person name="Roy S.W."/>
            <person name="Sarai C."/>
            <person name="Schaack S."/>
            <person name="Shirato S."/>
            <person name="Slamovits C.H."/>
            <person name="Spencer D.F."/>
            <person name="Suzuki S."/>
            <person name="Worden A.Z."/>
            <person name="Zauner S."/>
            <person name="Barry K."/>
            <person name="Bell C."/>
            <person name="Bharti A.K."/>
            <person name="Crow J.A."/>
            <person name="Grimwood J."/>
            <person name="Kramer R."/>
            <person name="Lindquist E."/>
            <person name="Lucas S."/>
            <person name="Salamov A."/>
            <person name="McFadden G.I."/>
            <person name="Lane C.E."/>
            <person name="Keeling P.J."/>
            <person name="Gray M.W."/>
            <person name="Grigoriev I.V."/>
            <person name="Archibald J.M."/>
        </authorList>
    </citation>
    <scope>NUCLEOTIDE SEQUENCE</scope>
    <source>
        <strain evidence="2 4">CCMP2712</strain>
    </source>
</reference>
<sequence length="347" mass="39022">MAGQCITMDNDLDMSSLPSDCFSEWSGNEMSNIKYDSLLLTPERSIKVWAHPYEEHLLDPCKFLDFNQFPAVDLPCTNPFAALQTCSNSTESTSKEVAQGCSSSDGSALEDGVQQLPSCASWGKSDRRGVREPLSMSNFNQRSEVRENRDLDSVDLEGGENGELPMMRSVWTRSSHEGLLTCVEGKKRWYQCIDCSYRNDRLYHSKRHYERIHVKHGKSAPSKRKYPEAASDGLPGLVQLDPISVASRCNKDAGGSEGKVEEAMNMQPVKVETWKGDSQVKEEGKKKPRTEKLKPGVTMIKSRKISQTLSTREDLDQAEWEAVANNYNHFQVVATCDDFSWNFHSDS</sequence>
<keyword evidence="4" id="KW-1185">Reference proteome</keyword>
<proteinExistence type="predicted"/>
<organism evidence="2">
    <name type="scientific">Guillardia theta (strain CCMP2712)</name>
    <name type="common">Cryptophyte</name>
    <dbReference type="NCBI Taxonomy" id="905079"/>
    <lineage>
        <taxon>Eukaryota</taxon>
        <taxon>Cryptophyceae</taxon>
        <taxon>Pyrenomonadales</taxon>
        <taxon>Geminigeraceae</taxon>
        <taxon>Guillardia</taxon>
    </lineage>
</organism>